<gene>
    <name evidence="1" type="ORF">Q604_UNBC15393G0001</name>
</gene>
<organism evidence="1">
    <name type="scientific">human gut metagenome</name>
    <dbReference type="NCBI Taxonomy" id="408170"/>
    <lineage>
        <taxon>unclassified sequences</taxon>
        <taxon>metagenomes</taxon>
        <taxon>organismal metagenomes</taxon>
    </lineage>
</organism>
<proteinExistence type="predicted"/>
<sequence>AAPPHSPSFPKQNAINMRQYLAECGLGLA</sequence>
<protein>
    <submittedName>
        <fullName evidence="1">Uncharacterized protein</fullName>
    </submittedName>
</protein>
<name>W1XIX3_9ZZZZ</name>
<evidence type="ECO:0000313" key="1">
    <source>
        <dbReference type="EMBL" id="ETJ30086.1"/>
    </source>
</evidence>
<comment type="caution">
    <text evidence="1">The sequence shown here is derived from an EMBL/GenBank/DDBJ whole genome shotgun (WGS) entry which is preliminary data.</text>
</comment>
<accession>W1XIX3</accession>
<feature type="non-terminal residue" evidence="1">
    <location>
        <position position="1"/>
    </location>
</feature>
<dbReference type="EMBL" id="AZMM01015393">
    <property type="protein sequence ID" value="ETJ30086.1"/>
    <property type="molecule type" value="Genomic_DNA"/>
</dbReference>
<dbReference type="AlphaFoldDB" id="W1XIX3"/>
<reference evidence="1" key="1">
    <citation type="submission" date="2013-12" db="EMBL/GenBank/DDBJ databases">
        <title>A Varibaculum cambriense genome reconstructed from a premature infant gut community with otherwise low bacterial novelty that shifts toward anaerobic metabolism during the third week of life.</title>
        <authorList>
            <person name="Brown C.T."/>
            <person name="Sharon I."/>
            <person name="Thomas B.C."/>
            <person name="Castelle C.J."/>
            <person name="Morowitz M.J."/>
            <person name="Banfield J.F."/>
        </authorList>
    </citation>
    <scope>NUCLEOTIDE SEQUENCE</scope>
</reference>